<dbReference type="AlphaFoldDB" id="A0A2U1K6W6"/>
<feature type="transmembrane region" description="Helical" evidence="2">
    <location>
        <begin position="5"/>
        <end position="22"/>
    </location>
</feature>
<comment type="caution">
    <text evidence="4">The sequence shown here is derived from an EMBL/GenBank/DDBJ whole genome shotgun (WGS) entry which is preliminary data.</text>
</comment>
<keyword evidence="2" id="KW-0812">Transmembrane</keyword>
<evidence type="ECO:0000259" key="3">
    <source>
        <dbReference type="Pfam" id="PF13472"/>
    </source>
</evidence>
<protein>
    <submittedName>
        <fullName evidence="4">Lipase</fullName>
    </submittedName>
</protein>
<dbReference type="Pfam" id="PF13472">
    <property type="entry name" value="Lipase_GDSL_2"/>
    <property type="match status" value="1"/>
</dbReference>
<dbReference type="CDD" id="cd04506">
    <property type="entry name" value="SGNH_hydrolase_YpmR_like"/>
    <property type="match status" value="1"/>
</dbReference>
<keyword evidence="2" id="KW-0472">Membrane</keyword>
<evidence type="ECO:0000256" key="2">
    <source>
        <dbReference type="SAM" id="Phobius"/>
    </source>
</evidence>
<evidence type="ECO:0000256" key="1">
    <source>
        <dbReference type="SAM" id="MobiDB-lite"/>
    </source>
</evidence>
<proteinExistence type="predicted"/>
<accession>A0A2U1K6W6</accession>
<keyword evidence="5" id="KW-1185">Reference proteome</keyword>
<sequence length="306" mass="35267">MLKKVFILMVSIIIVIFALNFFNKPAVQVNTPKIAHKSQSTEVQTEKKAEEHVEEESSKIHEPTNKEESSIQTKFQKEKWLKEEENEAADIHIVGIGDSLTQGVGDMNKEGYIGIIKEKIANESNVTVALHNYAKRGQRSDQLLKRLNKNEFNEDLRNADFIFLTIGGNDIMRVFKNNFFNLNVALFEKESIDFQNNLGEILTRMRSENPTAPIYMIGIFNPYLNYFSDIVEIDEVVRIWNESIKKVTVSFPEVHFVPIDSIFEEGEEPLLHDDFFHPNRHGYELIADKLIAQMKVEGDFVSKKVE</sequence>
<dbReference type="Gene3D" id="3.40.50.1110">
    <property type="entry name" value="SGNH hydrolase"/>
    <property type="match status" value="1"/>
</dbReference>
<dbReference type="PANTHER" id="PTHR30383:SF27">
    <property type="entry name" value="SPORE GERMINATION LIPASE LIPC"/>
    <property type="match status" value="1"/>
</dbReference>
<keyword evidence="2" id="KW-1133">Transmembrane helix</keyword>
<gene>
    <name evidence="4" type="ORF">DCC39_02195</name>
</gene>
<evidence type="ECO:0000313" key="5">
    <source>
        <dbReference type="Proteomes" id="UP000245998"/>
    </source>
</evidence>
<dbReference type="Proteomes" id="UP000245998">
    <property type="component" value="Unassembled WGS sequence"/>
</dbReference>
<name>A0A2U1K6W6_9BACI</name>
<dbReference type="SUPFAM" id="SSF52266">
    <property type="entry name" value="SGNH hydrolase"/>
    <property type="match status" value="1"/>
</dbReference>
<organism evidence="4 5">
    <name type="scientific">Pueribacillus theae</name>
    <dbReference type="NCBI Taxonomy" id="2171751"/>
    <lineage>
        <taxon>Bacteria</taxon>
        <taxon>Bacillati</taxon>
        <taxon>Bacillota</taxon>
        <taxon>Bacilli</taxon>
        <taxon>Bacillales</taxon>
        <taxon>Bacillaceae</taxon>
        <taxon>Pueribacillus</taxon>
    </lineage>
</organism>
<dbReference type="EMBL" id="QCZG01000002">
    <property type="protein sequence ID" value="PWA13277.1"/>
    <property type="molecule type" value="Genomic_DNA"/>
</dbReference>
<feature type="domain" description="SGNH hydrolase-type esterase" evidence="3">
    <location>
        <begin position="96"/>
        <end position="285"/>
    </location>
</feature>
<dbReference type="GO" id="GO:0004622">
    <property type="term" value="F:phosphatidylcholine lysophospholipase activity"/>
    <property type="evidence" value="ECO:0007669"/>
    <property type="project" value="TreeGrafter"/>
</dbReference>
<dbReference type="InterPro" id="IPR036514">
    <property type="entry name" value="SGNH_hydro_sf"/>
</dbReference>
<reference evidence="4 5" key="1">
    <citation type="submission" date="2018-04" db="EMBL/GenBank/DDBJ databases">
        <title>Camelliibacillus theae gen. nov., sp. nov., isolated from Pu'er tea.</title>
        <authorList>
            <person name="Niu L."/>
        </authorList>
    </citation>
    <scope>NUCLEOTIDE SEQUENCE [LARGE SCALE GENOMIC DNA]</scope>
    <source>
        <strain evidence="4 5">T8</strain>
    </source>
</reference>
<dbReference type="InterPro" id="IPR013830">
    <property type="entry name" value="SGNH_hydro"/>
</dbReference>
<dbReference type="OrthoDB" id="252349at2"/>
<feature type="compositionally biased region" description="Basic and acidic residues" evidence="1">
    <location>
        <begin position="44"/>
        <end position="72"/>
    </location>
</feature>
<feature type="region of interest" description="Disordered" evidence="1">
    <location>
        <begin position="35"/>
        <end position="72"/>
    </location>
</feature>
<dbReference type="PANTHER" id="PTHR30383">
    <property type="entry name" value="THIOESTERASE 1/PROTEASE 1/LYSOPHOSPHOLIPASE L1"/>
    <property type="match status" value="1"/>
</dbReference>
<evidence type="ECO:0000313" key="4">
    <source>
        <dbReference type="EMBL" id="PWA13277.1"/>
    </source>
</evidence>
<dbReference type="RefSeq" id="WP_116553238.1">
    <property type="nucleotide sequence ID" value="NZ_QCZG01000002.1"/>
</dbReference>
<dbReference type="InterPro" id="IPR051532">
    <property type="entry name" value="Ester_Hydrolysis_Enzymes"/>
</dbReference>